<sequence>MQIILNEALKLHPLNKSKIIAGVKGLNRPIDQFGVLETPDSFHFVKSNEFLMTTGYLFKDNTELQYKIIKELYNRGVCALGIKINRYIKEFSPEVIDFCNTYNFPLIYIPNEYGWYDFFSPLLYLMHIIQLDTNKDILNKMTTLSDFILNSNSFDEIAKHIYKIFNIPCYIHINYNDISASYPPKSSISKIQITKLIEKFQNTENTFAIKDIKRIVFEDKSILFSDIKHKTSCYGYIILYEKNGELNFENISLFQYVLTCVQSYVNRFLNSNRKFSAKQNKFLLQLVNNKIIDKIALLCESNELNIDLYNDYIVAVSKDSPISQYEDLDKIYTFIENNINLKYKVLSAFEFNGNYIVFSPVNRDISSIQNYKNTKLKIIKIQKEFKSFFHINDFSFGIGTYYPSIDGIRTSYNEAIRAFESYKKFFNKDFIINFKDLGIYSILSNPAVNKDIQNFANKYIKPIIAFDKKNNSELLITLKYFFEYHRSFRSCAKEMHLHHNTIRYRLKKIEELCHVDTASENDLLELEISLKLLPFINKSIDN</sequence>
<evidence type="ECO:0000259" key="2">
    <source>
        <dbReference type="Pfam" id="PF07905"/>
    </source>
</evidence>
<reference evidence="5 6" key="1">
    <citation type="submission" date="2024-08" db="EMBL/GenBank/DDBJ databases">
        <title>Clostridium lapicellarii sp. nov., and Clostridium renhuaiense sp. nov., two species isolated from the mud in a fermentation cellar used for producing sauce-flavour Chinese liquors.</title>
        <authorList>
            <person name="Yang F."/>
            <person name="Wang H."/>
            <person name="Chen L.Q."/>
            <person name="Zhou N."/>
            <person name="Lu J.J."/>
            <person name="Pu X.X."/>
            <person name="Wan B."/>
            <person name="Wang L."/>
            <person name="Liu S.J."/>
        </authorList>
    </citation>
    <scope>NUCLEOTIDE SEQUENCE [LARGE SCALE GENOMIC DNA]</scope>
    <source>
        <strain evidence="5 6">MT-5</strain>
    </source>
</reference>
<accession>A0ABV4BUL8</accession>
<organism evidence="5 6">
    <name type="scientific">Clostridium moutaii</name>
    <dbReference type="NCBI Taxonomy" id="3240932"/>
    <lineage>
        <taxon>Bacteria</taxon>
        <taxon>Bacillati</taxon>
        <taxon>Bacillota</taxon>
        <taxon>Clostridia</taxon>
        <taxon>Eubacteriales</taxon>
        <taxon>Clostridiaceae</taxon>
        <taxon>Clostridium</taxon>
    </lineage>
</organism>
<evidence type="ECO:0000313" key="5">
    <source>
        <dbReference type="EMBL" id="MEY8001737.1"/>
    </source>
</evidence>
<protein>
    <submittedName>
        <fullName evidence="5">PucR family transcriptional regulator</fullName>
    </submittedName>
</protein>
<dbReference type="InterPro" id="IPR051448">
    <property type="entry name" value="CdaR-like_regulators"/>
</dbReference>
<gene>
    <name evidence="5" type="ORF">AB8U03_16340</name>
</gene>
<comment type="similarity">
    <text evidence="1">Belongs to the CdaR family.</text>
</comment>
<dbReference type="PANTHER" id="PTHR33744">
    <property type="entry name" value="CARBOHYDRATE DIACID REGULATOR"/>
    <property type="match status" value="1"/>
</dbReference>
<dbReference type="Pfam" id="PF07905">
    <property type="entry name" value="PucR"/>
    <property type="match status" value="1"/>
</dbReference>
<evidence type="ECO:0000259" key="3">
    <source>
        <dbReference type="Pfam" id="PF13556"/>
    </source>
</evidence>
<dbReference type="PANTHER" id="PTHR33744:SF15">
    <property type="entry name" value="CARBOHYDRATE DIACID REGULATOR"/>
    <property type="match status" value="1"/>
</dbReference>
<dbReference type="InterPro" id="IPR042070">
    <property type="entry name" value="PucR_C-HTH_sf"/>
</dbReference>
<feature type="domain" description="PucR C-terminal helix-turn-helix" evidence="3">
    <location>
        <begin position="474"/>
        <end position="532"/>
    </location>
</feature>
<dbReference type="Pfam" id="PF13556">
    <property type="entry name" value="HTH_30"/>
    <property type="match status" value="1"/>
</dbReference>
<keyword evidence="6" id="KW-1185">Reference proteome</keyword>
<comment type="caution">
    <text evidence="5">The sequence shown here is derived from an EMBL/GenBank/DDBJ whole genome shotgun (WGS) entry which is preliminary data.</text>
</comment>
<dbReference type="InterPro" id="IPR041522">
    <property type="entry name" value="CdaR_GGDEF"/>
</dbReference>
<evidence type="ECO:0000259" key="4">
    <source>
        <dbReference type="Pfam" id="PF17853"/>
    </source>
</evidence>
<dbReference type="InterPro" id="IPR012914">
    <property type="entry name" value="PucR_dom"/>
</dbReference>
<feature type="domain" description="CdaR GGDEF-like" evidence="4">
    <location>
        <begin position="302"/>
        <end position="419"/>
    </location>
</feature>
<evidence type="ECO:0000313" key="6">
    <source>
        <dbReference type="Proteomes" id="UP001564657"/>
    </source>
</evidence>
<dbReference type="Proteomes" id="UP001564657">
    <property type="component" value="Unassembled WGS sequence"/>
</dbReference>
<dbReference type="RefSeq" id="WP_369705626.1">
    <property type="nucleotide sequence ID" value="NZ_JBGEWD010000023.1"/>
</dbReference>
<name>A0ABV4BUL8_9CLOT</name>
<dbReference type="InterPro" id="IPR025736">
    <property type="entry name" value="PucR_C-HTH_dom"/>
</dbReference>
<evidence type="ECO:0000256" key="1">
    <source>
        <dbReference type="ARBA" id="ARBA00006754"/>
    </source>
</evidence>
<dbReference type="Pfam" id="PF17853">
    <property type="entry name" value="GGDEF_2"/>
    <property type="match status" value="1"/>
</dbReference>
<dbReference type="Gene3D" id="1.10.10.2840">
    <property type="entry name" value="PucR C-terminal helix-turn-helix domain"/>
    <property type="match status" value="1"/>
</dbReference>
<proteinExistence type="inferred from homology"/>
<dbReference type="EMBL" id="JBGEWD010000023">
    <property type="protein sequence ID" value="MEY8001737.1"/>
    <property type="molecule type" value="Genomic_DNA"/>
</dbReference>
<feature type="domain" description="Purine catabolism PurC-like" evidence="2">
    <location>
        <begin position="8"/>
        <end position="117"/>
    </location>
</feature>